<proteinExistence type="predicted"/>
<feature type="non-terminal residue" evidence="1">
    <location>
        <position position="1"/>
    </location>
</feature>
<gene>
    <name evidence="1" type="ORF">COS49_02250</name>
</gene>
<sequence>NGDGDITPRDVQYIKSYYMKDGGETGNVGKKCVEVGTCTDSDGGKNYYDKGTVSRCNSADAAYKCETATDECAYCTGVCLEPPCEVTCGAVKEYYCEGSEIKSETYVCPTGYTCKDGACIKVVSSAPAPTPTSSECLPDGTLVKLPDDPKVYVIKDCKKKWIETIEEFQQGGYDWSDVQETSPEVVNAYTDYLEVVANLIKATNQSKVYKIINNKRFWIPTAEAFTQMGNDWLDIQDVDESGIEQYPRLRLAKLADDPKVYYLTEDGLKRHIPSVEVFNSYGNDWTDIAEIASIELNAYPDSILIRLTGDYKVYKLENNQKRWIKTAEVFNNLGYDWNKIAPVNDTEIEAYEEGDTID</sequence>
<evidence type="ECO:0000313" key="1">
    <source>
        <dbReference type="EMBL" id="PIV10113.1"/>
    </source>
</evidence>
<accession>A0A2M7BU68</accession>
<comment type="caution">
    <text evidence="1">The sequence shown here is derived from an EMBL/GenBank/DDBJ whole genome shotgun (WGS) entry which is preliminary data.</text>
</comment>
<reference evidence="2" key="1">
    <citation type="submission" date="2017-09" db="EMBL/GenBank/DDBJ databases">
        <title>Depth-based differentiation of microbial function through sediment-hosted aquifers and enrichment of novel symbionts in the deep terrestrial subsurface.</title>
        <authorList>
            <person name="Probst A.J."/>
            <person name="Ladd B."/>
            <person name="Jarett J.K."/>
            <person name="Geller-Mcgrath D.E."/>
            <person name="Sieber C.M.K."/>
            <person name="Emerson J.B."/>
            <person name="Anantharaman K."/>
            <person name="Thomas B.C."/>
            <person name="Malmstrom R."/>
            <person name="Stieglmeier M."/>
            <person name="Klingl A."/>
            <person name="Woyke T."/>
            <person name="Ryan C.M."/>
            <person name="Banfield J.F."/>
        </authorList>
    </citation>
    <scope>NUCLEOTIDE SEQUENCE [LARGE SCALE GENOMIC DNA]</scope>
</reference>
<dbReference type="AlphaFoldDB" id="A0A2M7BU68"/>
<protein>
    <submittedName>
        <fullName evidence="1">Uncharacterized protein</fullName>
    </submittedName>
</protein>
<name>A0A2M7BU68_9BACT</name>
<dbReference type="EMBL" id="PEUX01000047">
    <property type="protein sequence ID" value="PIV10113.1"/>
    <property type="molecule type" value="Genomic_DNA"/>
</dbReference>
<dbReference type="Proteomes" id="UP000229894">
    <property type="component" value="Unassembled WGS sequence"/>
</dbReference>
<organism evidence="1 2">
    <name type="scientific">Candidatus Portnoybacteria bacterium CG03_land_8_20_14_0_80_41_10</name>
    <dbReference type="NCBI Taxonomy" id="1974808"/>
    <lineage>
        <taxon>Bacteria</taxon>
        <taxon>Candidatus Portnoyibacteriota</taxon>
    </lineage>
</organism>
<evidence type="ECO:0000313" key="2">
    <source>
        <dbReference type="Proteomes" id="UP000229894"/>
    </source>
</evidence>